<dbReference type="Gene3D" id="3.40.50.1000">
    <property type="entry name" value="HAD superfamily/HAD-like"/>
    <property type="match status" value="1"/>
</dbReference>
<dbReference type="Pfam" id="PF00702">
    <property type="entry name" value="Hydrolase"/>
    <property type="match status" value="1"/>
</dbReference>
<sequence length="238" mass="26376">MNDISIRGIIFDKDGTLIKFDDFWRPVTEQAVTYIIRRLNVSENIKNELMAAAGIDEGINGLICRGTYAQVAASFESVLKKHGEAADKLDALTFEAFESSRECGKVVAACENIKGLLEELKRRGMSIFLVTTDCSEITEKCLDELGIKEYFDEVYTDDGVLPSKPDPYYINEIIKKYGFNRNELLMVGDTVTDMEFAKNGKISAVGVAGDCDGRRVLENYTGAVVGNISQLTKLLDVL</sequence>
<dbReference type="GO" id="GO:0008967">
    <property type="term" value="F:phosphoglycolate phosphatase activity"/>
    <property type="evidence" value="ECO:0007669"/>
    <property type="project" value="TreeGrafter"/>
</dbReference>
<dbReference type="InterPro" id="IPR023198">
    <property type="entry name" value="PGP-like_dom2"/>
</dbReference>
<keyword evidence="1" id="KW-0378">Hydrolase</keyword>
<dbReference type="SFLD" id="SFLDG01129">
    <property type="entry name" value="C1.5:_HAD__Beta-PGM__Phosphata"/>
    <property type="match status" value="1"/>
</dbReference>
<dbReference type="AlphaFoldDB" id="A0A9D1H1U3"/>
<dbReference type="SUPFAM" id="SSF56784">
    <property type="entry name" value="HAD-like"/>
    <property type="match status" value="1"/>
</dbReference>
<dbReference type="Gene3D" id="1.10.150.240">
    <property type="entry name" value="Putative phosphatase, domain 2"/>
    <property type="match status" value="1"/>
</dbReference>
<reference evidence="1" key="2">
    <citation type="journal article" date="2021" name="PeerJ">
        <title>Extensive microbial diversity within the chicken gut microbiome revealed by metagenomics and culture.</title>
        <authorList>
            <person name="Gilroy R."/>
            <person name="Ravi A."/>
            <person name="Getino M."/>
            <person name="Pursley I."/>
            <person name="Horton D.L."/>
            <person name="Alikhan N.F."/>
            <person name="Baker D."/>
            <person name="Gharbi K."/>
            <person name="Hall N."/>
            <person name="Watson M."/>
            <person name="Adriaenssens E.M."/>
            <person name="Foster-Nyarko E."/>
            <person name="Jarju S."/>
            <person name="Secka A."/>
            <person name="Antonio M."/>
            <person name="Oren A."/>
            <person name="Chaudhuri R.R."/>
            <person name="La Ragione R."/>
            <person name="Hildebrand F."/>
            <person name="Pallen M.J."/>
        </authorList>
    </citation>
    <scope>NUCLEOTIDE SEQUENCE</scope>
    <source>
        <strain evidence="1">CHK181-108</strain>
    </source>
</reference>
<dbReference type="NCBIfam" id="TIGR01549">
    <property type="entry name" value="HAD-SF-IA-v1"/>
    <property type="match status" value="1"/>
</dbReference>
<protein>
    <submittedName>
        <fullName evidence="1">HAD family hydrolase</fullName>
    </submittedName>
</protein>
<dbReference type="EMBL" id="DVLU01000032">
    <property type="protein sequence ID" value="HIT85042.1"/>
    <property type="molecule type" value="Genomic_DNA"/>
</dbReference>
<evidence type="ECO:0000313" key="1">
    <source>
        <dbReference type="EMBL" id="HIT85042.1"/>
    </source>
</evidence>
<proteinExistence type="predicted"/>
<accession>A0A9D1H1U3</accession>
<dbReference type="InterPro" id="IPR023214">
    <property type="entry name" value="HAD_sf"/>
</dbReference>
<organism evidence="1 2">
    <name type="scientific">Candidatus Ornithomonoglobus intestinigallinarum</name>
    <dbReference type="NCBI Taxonomy" id="2840894"/>
    <lineage>
        <taxon>Bacteria</taxon>
        <taxon>Bacillati</taxon>
        <taxon>Bacillota</taxon>
        <taxon>Clostridia</taxon>
        <taxon>Candidatus Ornithomonoglobus</taxon>
    </lineage>
</organism>
<evidence type="ECO:0000313" key="2">
    <source>
        <dbReference type="Proteomes" id="UP000824165"/>
    </source>
</evidence>
<dbReference type="SFLD" id="SFLDS00003">
    <property type="entry name" value="Haloacid_Dehalogenase"/>
    <property type="match status" value="1"/>
</dbReference>
<dbReference type="GO" id="GO:0006281">
    <property type="term" value="P:DNA repair"/>
    <property type="evidence" value="ECO:0007669"/>
    <property type="project" value="TreeGrafter"/>
</dbReference>
<reference evidence="1" key="1">
    <citation type="submission" date="2020-10" db="EMBL/GenBank/DDBJ databases">
        <authorList>
            <person name="Gilroy R."/>
        </authorList>
    </citation>
    <scope>NUCLEOTIDE SEQUENCE</scope>
    <source>
        <strain evidence="1">CHK181-108</strain>
    </source>
</reference>
<comment type="caution">
    <text evidence="1">The sequence shown here is derived from an EMBL/GenBank/DDBJ whole genome shotgun (WGS) entry which is preliminary data.</text>
</comment>
<dbReference type="PANTHER" id="PTHR43434:SF1">
    <property type="entry name" value="PHOSPHOGLYCOLATE PHOSPHATASE"/>
    <property type="match status" value="1"/>
</dbReference>
<dbReference type="PRINTS" id="PR00413">
    <property type="entry name" value="HADHALOGNASE"/>
</dbReference>
<dbReference type="InterPro" id="IPR050155">
    <property type="entry name" value="HAD-like_hydrolase_sf"/>
</dbReference>
<dbReference type="InterPro" id="IPR006439">
    <property type="entry name" value="HAD-SF_hydro_IA"/>
</dbReference>
<dbReference type="PANTHER" id="PTHR43434">
    <property type="entry name" value="PHOSPHOGLYCOLATE PHOSPHATASE"/>
    <property type="match status" value="1"/>
</dbReference>
<name>A0A9D1H1U3_9FIRM</name>
<dbReference type="Proteomes" id="UP000824165">
    <property type="component" value="Unassembled WGS sequence"/>
</dbReference>
<gene>
    <name evidence="1" type="ORF">IAA60_03935</name>
</gene>
<dbReference type="InterPro" id="IPR036412">
    <property type="entry name" value="HAD-like_sf"/>
</dbReference>
<dbReference type="CDD" id="cd01427">
    <property type="entry name" value="HAD_like"/>
    <property type="match status" value="1"/>
</dbReference>